<dbReference type="PROSITE" id="PS50144">
    <property type="entry name" value="MATH"/>
    <property type="match status" value="1"/>
</dbReference>
<evidence type="ECO:0000256" key="1">
    <source>
        <dbReference type="SAM" id="MobiDB-lite"/>
    </source>
</evidence>
<dbReference type="Gene3D" id="2.60.210.10">
    <property type="entry name" value="Apoptosis, Tumor Necrosis Factor Receptor Associated Protein 2, Chain A"/>
    <property type="match status" value="1"/>
</dbReference>
<dbReference type="InterPro" id="IPR013083">
    <property type="entry name" value="Znf_RING/FYVE/PHD"/>
</dbReference>
<dbReference type="InterPro" id="IPR008974">
    <property type="entry name" value="TRAF-like"/>
</dbReference>
<dbReference type="InParanoid" id="A0A1V9X016"/>
<proteinExistence type="predicted"/>
<dbReference type="OrthoDB" id="6499288at2759"/>
<organism evidence="3 4">
    <name type="scientific">Tropilaelaps mercedesae</name>
    <dbReference type="NCBI Taxonomy" id="418985"/>
    <lineage>
        <taxon>Eukaryota</taxon>
        <taxon>Metazoa</taxon>
        <taxon>Ecdysozoa</taxon>
        <taxon>Arthropoda</taxon>
        <taxon>Chelicerata</taxon>
        <taxon>Arachnida</taxon>
        <taxon>Acari</taxon>
        <taxon>Parasitiformes</taxon>
        <taxon>Mesostigmata</taxon>
        <taxon>Gamasina</taxon>
        <taxon>Dermanyssoidea</taxon>
        <taxon>Laelapidae</taxon>
        <taxon>Tropilaelaps</taxon>
    </lineage>
</organism>
<comment type="caution">
    <text evidence="3">The sequence shown here is derived from an EMBL/GenBank/DDBJ whole genome shotgun (WGS) entry which is preliminary data.</text>
</comment>
<name>A0A1V9X016_9ACAR</name>
<protein>
    <submittedName>
        <fullName evidence="3">TNF receptor-associated factor 6-like</fullName>
    </submittedName>
</protein>
<feature type="domain" description="MATH" evidence="2">
    <location>
        <begin position="316"/>
        <end position="459"/>
    </location>
</feature>
<gene>
    <name evidence="3" type="ORF">BIW11_13947</name>
</gene>
<sequence length="484" mass="53405">MEPSGSQEAAKGSASEQRSSNGNVPSEDDNSMELITGKATDNLPLAAGLVKLMGLAGIPECTVLPFIDHPPPNILCAQCKGLGPSLWRFQCGHGFCGACFTQLMPPEITKTICPVDQQSVSRMAVFQDSSVQESAFPLRARCPHSCGETIRLCTLPVHLQFCDKLQKKLAMKRCFLRGLGCQFESDVEDELKTHESDLSLHRTIISMKIQELNHLDELRNQVNEALAALVDATRNQTELKSRIALLEGRLEEVHLEQTEASQAHFLPSVSQASVPQPRLSFQLGPMTITTYGGDTHIPSLGVTSTTRSAQELVCPNGIFQWKLSEFFKAKFKERHAHKKYTQSPSFYAGSPGYLFKLRLHLNGIGSSGRGKFLGVGIVLLKGQFDEQLGYPIHNPITVTLVDQSEKCPEDIVYRLADPCFPRPQGDYLVPYVWHEFVKLTDLESPRFLIDDSVVFRIQVSSAESARTGQASASGSQSLLYPNLD</sequence>
<accession>A0A1V9X016</accession>
<feature type="region of interest" description="Disordered" evidence="1">
    <location>
        <begin position="1"/>
        <end position="31"/>
    </location>
</feature>
<dbReference type="EMBL" id="MNPL01031238">
    <property type="protein sequence ID" value="OQR66751.1"/>
    <property type="molecule type" value="Genomic_DNA"/>
</dbReference>
<reference evidence="3 4" key="1">
    <citation type="journal article" date="2017" name="Gigascience">
        <title>Draft genome of the honey bee ectoparasitic mite, Tropilaelaps mercedesae, is shaped by the parasitic life history.</title>
        <authorList>
            <person name="Dong X."/>
            <person name="Armstrong S.D."/>
            <person name="Xia D."/>
            <person name="Makepeace B.L."/>
            <person name="Darby A.C."/>
            <person name="Kadowaki T."/>
        </authorList>
    </citation>
    <scope>NUCLEOTIDE SEQUENCE [LARGE SCALE GENOMIC DNA]</scope>
    <source>
        <strain evidence="3">Wuxi-XJTLU</strain>
    </source>
</reference>
<dbReference type="PANTHER" id="PTHR10131">
    <property type="entry name" value="TNF RECEPTOR ASSOCIATED FACTOR"/>
    <property type="match status" value="1"/>
</dbReference>
<dbReference type="InterPro" id="IPR002083">
    <property type="entry name" value="MATH/TRAF_dom"/>
</dbReference>
<evidence type="ECO:0000313" key="3">
    <source>
        <dbReference type="EMBL" id="OQR66751.1"/>
    </source>
</evidence>
<dbReference type="SMART" id="SM00061">
    <property type="entry name" value="MATH"/>
    <property type="match status" value="1"/>
</dbReference>
<dbReference type="Proteomes" id="UP000192247">
    <property type="component" value="Unassembled WGS sequence"/>
</dbReference>
<keyword evidence="4" id="KW-1185">Reference proteome</keyword>
<dbReference type="AlphaFoldDB" id="A0A1V9X016"/>
<dbReference type="SUPFAM" id="SSF49599">
    <property type="entry name" value="TRAF domain-like"/>
    <property type="match status" value="1"/>
</dbReference>
<keyword evidence="3" id="KW-0675">Receptor</keyword>
<dbReference type="Pfam" id="PF22486">
    <property type="entry name" value="MATH_2"/>
    <property type="match status" value="1"/>
</dbReference>
<dbReference type="STRING" id="418985.A0A1V9X016"/>
<evidence type="ECO:0000259" key="2">
    <source>
        <dbReference type="PROSITE" id="PS50144"/>
    </source>
</evidence>
<dbReference type="GO" id="GO:0043122">
    <property type="term" value="P:regulation of canonical NF-kappaB signal transduction"/>
    <property type="evidence" value="ECO:0007669"/>
    <property type="project" value="TreeGrafter"/>
</dbReference>
<dbReference type="PANTHER" id="PTHR10131:SF94">
    <property type="entry name" value="TNF RECEPTOR-ASSOCIATED FACTOR 4"/>
    <property type="match status" value="1"/>
</dbReference>
<feature type="compositionally biased region" description="Polar residues" evidence="1">
    <location>
        <begin position="14"/>
        <end position="24"/>
    </location>
</feature>
<dbReference type="Gene3D" id="3.30.40.10">
    <property type="entry name" value="Zinc/RING finger domain, C3HC4 (zinc finger)"/>
    <property type="match status" value="1"/>
</dbReference>
<evidence type="ECO:0000313" key="4">
    <source>
        <dbReference type="Proteomes" id="UP000192247"/>
    </source>
</evidence>
<dbReference type="SUPFAM" id="SSF57850">
    <property type="entry name" value="RING/U-box"/>
    <property type="match status" value="1"/>
</dbReference>